<keyword evidence="3" id="KW-1185">Reference proteome</keyword>
<reference evidence="3" key="1">
    <citation type="journal article" date="2019" name="Int. J. Syst. Evol. Microbiol.">
        <title>The Global Catalogue of Microorganisms (GCM) 10K type strain sequencing project: providing services to taxonomists for standard genome sequencing and annotation.</title>
        <authorList>
            <consortium name="The Broad Institute Genomics Platform"/>
            <consortium name="The Broad Institute Genome Sequencing Center for Infectious Disease"/>
            <person name="Wu L."/>
            <person name="Ma J."/>
        </authorList>
    </citation>
    <scope>NUCLEOTIDE SEQUENCE [LARGE SCALE GENOMIC DNA]</scope>
    <source>
        <strain evidence="3">CGMCC 1.13574</strain>
    </source>
</reference>
<sequence length="146" mass="15535">MKKLFLVASSLAMITFLTPNASASTGNEAIHSVVAPEILSSYGPAEFSMSGNIVVQKTMVVDYNGSVNVTITPSPGTNPAWSVAVTLYKEQPGGGYNEVAWGGTNASVSSAYFPGLEAGKYRVELMKSNFTMLRISGTVQMNWVGW</sequence>
<organism evidence="2 3">
    <name type="scientific">Tumebacillus lipolyticus</name>
    <dbReference type="NCBI Taxonomy" id="1280370"/>
    <lineage>
        <taxon>Bacteria</taxon>
        <taxon>Bacillati</taxon>
        <taxon>Bacillota</taxon>
        <taxon>Bacilli</taxon>
        <taxon>Bacillales</taxon>
        <taxon>Alicyclobacillaceae</taxon>
        <taxon>Tumebacillus</taxon>
    </lineage>
</organism>
<dbReference type="EMBL" id="JBHUIO010000002">
    <property type="protein sequence ID" value="MFD2168508.1"/>
    <property type="molecule type" value="Genomic_DNA"/>
</dbReference>
<feature type="signal peptide" evidence="1">
    <location>
        <begin position="1"/>
        <end position="23"/>
    </location>
</feature>
<protein>
    <submittedName>
        <fullName evidence="2">Uncharacterized protein</fullName>
    </submittedName>
</protein>
<proteinExistence type="predicted"/>
<keyword evidence="1" id="KW-0732">Signal</keyword>
<feature type="chain" id="PRO_5045419262" evidence="1">
    <location>
        <begin position="24"/>
        <end position="146"/>
    </location>
</feature>
<accession>A0ABW4ZST4</accession>
<gene>
    <name evidence="2" type="ORF">ACFSOY_00565</name>
</gene>
<evidence type="ECO:0000313" key="3">
    <source>
        <dbReference type="Proteomes" id="UP001597343"/>
    </source>
</evidence>
<comment type="caution">
    <text evidence="2">The sequence shown here is derived from an EMBL/GenBank/DDBJ whole genome shotgun (WGS) entry which is preliminary data.</text>
</comment>
<evidence type="ECO:0000313" key="2">
    <source>
        <dbReference type="EMBL" id="MFD2168508.1"/>
    </source>
</evidence>
<dbReference type="RefSeq" id="WP_386043283.1">
    <property type="nucleotide sequence ID" value="NZ_JBHUIO010000002.1"/>
</dbReference>
<dbReference type="Proteomes" id="UP001597343">
    <property type="component" value="Unassembled WGS sequence"/>
</dbReference>
<evidence type="ECO:0000256" key="1">
    <source>
        <dbReference type="SAM" id="SignalP"/>
    </source>
</evidence>
<name>A0ABW4ZST4_9BACL</name>